<sequence>MNFRLVCKFLSIVSLLIGITMTFSLPWAFPALGHRTSEAAIGFETAGFQALVVSIGVCFVCWAGLSYYARSAKGELFRKEAMAVVGLSWVLATVLGGLPFVLSGASRSLSVRLFDSPDHPPQVFNENVEPITKLQYRLVKILVDAQAVGVSPEQLTSADEGDKLIEAFDELKEKPEWTDALIAPEEEPAPGDRYYHYRIRPIKMNIADALFESQSGFSTTGATVIANLEDPVLVPHCILFWRSSTHLLGGLGIIVLFVVVLGQGSAGKALMHNEMPGPSKEGAHSRMQQTAWYFTAIYLALNAVLTVILWLLGMTFFDALCHAFGTMATGGFSTFNDSLGHFYKADPYTGFWIEYVVIVFMVLAGMNFMLLYFLVVKRRLIALWKDVEWRTYMAVLGGATALVIAFGMSYGDFKSHADQSVWSEASDALRCGLFQVVSIMTTTGFGTHDFDQWNSFGRGILFLLMFVGGCAGSTGGGLKVIRHILFHKILYLQIEKAYHPTVIRPLRLGGKPVDDPDLQQNILVYFGLILVLFVFSWMAIITLEPDATWGVSEVHIEHKLIDSATSVAATLNNIGPGLGVIGATQNYANFTWWTKMLFVWLMMLGRLEIFAVAVLFIPSFWRSR</sequence>
<feature type="transmembrane region" description="Helical" evidence="9">
    <location>
        <begin position="81"/>
        <end position="102"/>
    </location>
</feature>
<feature type="transmembrane region" description="Helical" evidence="9">
    <location>
        <begin position="9"/>
        <end position="28"/>
    </location>
</feature>
<evidence type="ECO:0000256" key="2">
    <source>
        <dbReference type="ARBA" id="ARBA00009137"/>
    </source>
</evidence>
<evidence type="ECO:0000256" key="6">
    <source>
        <dbReference type="ARBA" id="ARBA00022989"/>
    </source>
</evidence>
<organism evidence="10 11">
    <name type="scientific">Blastopirellula retiformator</name>
    <dbReference type="NCBI Taxonomy" id="2527970"/>
    <lineage>
        <taxon>Bacteria</taxon>
        <taxon>Pseudomonadati</taxon>
        <taxon>Planctomycetota</taxon>
        <taxon>Planctomycetia</taxon>
        <taxon>Pirellulales</taxon>
        <taxon>Pirellulaceae</taxon>
        <taxon>Blastopirellula</taxon>
    </lineage>
</organism>
<evidence type="ECO:0000313" key="11">
    <source>
        <dbReference type="Proteomes" id="UP000318878"/>
    </source>
</evidence>
<dbReference type="GO" id="GO:0030001">
    <property type="term" value="P:metal ion transport"/>
    <property type="evidence" value="ECO:0007669"/>
    <property type="project" value="UniProtKB-ARBA"/>
</dbReference>
<keyword evidence="8 9" id="KW-0472">Membrane</keyword>
<feature type="transmembrane region" description="Helical" evidence="9">
    <location>
        <begin position="522"/>
        <end position="543"/>
    </location>
</feature>
<dbReference type="RefSeq" id="WP_246119918.1">
    <property type="nucleotide sequence ID" value="NZ_SJPF01000001.1"/>
</dbReference>
<reference evidence="10 11" key="1">
    <citation type="submission" date="2019-02" db="EMBL/GenBank/DDBJ databases">
        <title>Deep-cultivation of Planctomycetes and their phenomic and genomic characterization uncovers novel biology.</title>
        <authorList>
            <person name="Wiegand S."/>
            <person name="Jogler M."/>
            <person name="Boedeker C."/>
            <person name="Pinto D."/>
            <person name="Vollmers J."/>
            <person name="Rivas-Marin E."/>
            <person name="Kohn T."/>
            <person name="Peeters S.H."/>
            <person name="Heuer A."/>
            <person name="Rast P."/>
            <person name="Oberbeckmann S."/>
            <person name="Bunk B."/>
            <person name="Jeske O."/>
            <person name="Meyerdierks A."/>
            <person name="Storesund J.E."/>
            <person name="Kallscheuer N."/>
            <person name="Luecker S."/>
            <person name="Lage O.M."/>
            <person name="Pohl T."/>
            <person name="Merkel B.J."/>
            <person name="Hornburger P."/>
            <person name="Mueller R.-W."/>
            <person name="Bruemmer F."/>
            <person name="Labrenz M."/>
            <person name="Spormann A.M."/>
            <person name="Op Den Camp H."/>
            <person name="Overmann J."/>
            <person name="Amann R."/>
            <person name="Jetten M.S.M."/>
            <person name="Mascher T."/>
            <person name="Medema M.H."/>
            <person name="Devos D.P."/>
            <person name="Kaster A.-K."/>
            <person name="Ovreas L."/>
            <person name="Rohde M."/>
            <person name="Galperin M.Y."/>
            <person name="Jogler C."/>
        </authorList>
    </citation>
    <scope>NUCLEOTIDE SEQUENCE [LARGE SCALE GENOMIC DNA]</scope>
    <source>
        <strain evidence="10 11">Enr8</strain>
    </source>
</reference>
<keyword evidence="4" id="KW-1003">Cell membrane</keyword>
<dbReference type="AlphaFoldDB" id="A0A5C5VM33"/>
<evidence type="ECO:0000256" key="9">
    <source>
        <dbReference type="SAM" id="Phobius"/>
    </source>
</evidence>
<keyword evidence="11" id="KW-1185">Reference proteome</keyword>
<gene>
    <name evidence="10" type="primary">trkG_1</name>
    <name evidence="10" type="ORF">Enr8_04960</name>
</gene>
<keyword evidence="6 9" id="KW-1133">Transmembrane helix</keyword>
<dbReference type="EMBL" id="SJPF01000001">
    <property type="protein sequence ID" value="TWT38802.1"/>
    <property type="molecule type" value="Genomic_DNA"/>
</dbReference>
<feature type="transmembrane region" description="Helical" evidence="9">
    <location>
        <begin position="48"/>
        <end position="69"/>
    </location>
</feature>
<evidence type="ECO:0000256" key="7">
    <source>
        <dbReference type="ARBA" id="ARBA00023065"/>
    </source>
</evidence>
<dbReference type="GO" id="GO:0005886">
    <property type="term" value="C:plasma membrane"/>
    <property type="evidence" value="ECO:0007669"/>
    <property type="project" value="UniProtKB-SubCell"/>
</dbReference>
<comment type="similarity">
    <text evidence="2">Belongs to the TrkH potassium transport family.</text>
</comment>
<keyword evidence="5 9" id="KW-0812">Transmembrane</keyword>
<feature type="transmembrane region" description="Helical" evidence="9">
    <location>
        <begin position="597"/>
        <end position="621"/>
    </location>
</feature>
<evidence type="ECO:0000256" key="8">
    <source>
        <dbReference type="ARBA" id="ARBA00023136"/>
    </source>
</evidence>
<dbReference type="Pfam" id="PF02386">
    <property type="entry name" value="TrkH"/>
    <property type="match status" value="1"/>
</dbReference>
<dbReference type="PANTHER" id="PTHR32024:SF2">
    <property type="entry name" value="TRK SYSTEM POTASSIUM UPTAKE PROTEIN TRKG-RELATED"/>
    <property type="match status" value="1"/>
</dbReference>
<feature type="transmembrane region" description="Helical" evidence="9">
    <location>
        <begin position="291"/>
        <end position="312"/>
    </location>
</feature>
<dbReference type="InterPro" id="IPR003445">
    <property type="entry name" value="Cat_transpt"/>
</dbReference>
<evidence type="ECO:0000313" key="10">
    <source>
        <dbReference type="EMBL" id="TWT38802.1"/>
    </source>
</evidence>
<evidence type="ECO:0000256" key="1">
    <source>
        <dbReference type="ARBA" id="ARBA00004651"/>
    </source>
</evidence>
<name>A0A5C5VM33_9BACT</name>
<feature type="transmembrane region" description="Helical" evidence="9">
    <location>
        <begin position="387"/>
        <end position="410"/>
    </location>
</feature>
<proteinExistence type="inferred from homology"/>
<evidence type="ECO:0000256" key="5">
    <source>
        <dbReference type="ARBA" id="ARBA00022692"/>
    </source>
</evidence>
<evidence type="ECO:0000256" key="3">
    <source>
        <dbReference type="ARBA" id="ARBA00022448"/>
    </source>
</evidence>
<comment type="caution">
    <text evidence="10">The sequence shown here is derived from an EMBL/GenBank/DDBJ whole genome shotgun (WGS) entry which is preliminary data.</text>
</comment>
<protein>
    <submittedName>
        <fullName evidence="10">Trk system potassium uptake protein TrkG</fullName>
    </submittedName>
</protein>
<keyword evidence="3" id="KW-0813">Transport</keyword>
<accession>A0A5C5VM33</accession>
<dbReference type="PANTHER" id="PTHR32024">
    <property type="entry name" value="TRK SYSTEM POTASSIUM UPTAKE PROTEIN TRKG-RELATED"/>
    <property type="match status" value="1"/>
</dbReference>
<comment type="subcellular location">
    <subcellularLocation>
        <location evidence="1">Cell membrane</location>
        <topology evidence="1">Multi-pass membrane protein</topology>
    </subcellularLocation>
</comment>
<feature type="transmembrane region" description="Helical" evidence="9">
    <location>
        <begin position="247"/>
        <end position="270"/>
    </location>
</feature>
<feature type="transmembrane region" description="Helical" evidence="9">
    <location>
        <begin position="460"/>
        <end position="481"/>
    </location>
</feature>
<feature type="transmembrane region" description="Helical" evidence="9">
    <location>
        <begin position="352"/>
        <end position="375"/>
    </location>
</feature>
<evidence type="ECO:0000256" key="4">
    <source>
        <dbReference type="ARBA" id="ARBA00022475"/>
    </source>
</evidence>
<keyword evidence="7" id="KW-0406">Ion transport</keyword>
<dbReference type="Proteomes" id="UP000318878">
    <property type="component" value="Unassembled WGS sequence"/>
</dbReference>
<dbReference type="GO" id="GO:0008324">
    <property type="term" value="F:monoatomic cation transmembrane transporter activity"/>
    <property type="evidence" value="ECO:0007669"/>
    <property type="project" value="InterPro"/>
</dbReference>